<dbReference type="Proteomes" id="UP001177670">
    <property type="component" value="Unassembled WGS sequence"/>
</dbReference>
<dbReference type="AlphaFoldDB" id="A0AA40G4M5"/>
<accession>A0AA40G4M5</accession>
<sequence length="170" mass="19353">MRRREVGSQPSSSQQPRDREIRQWITGALYVVYSLFHATGDTARDPNPKYFVGVLSRACTSLCAAGDALSVWRGTLGIHHHHHLPFSASTTMAGPWERCLRVLAHKSRLVSLKSVVRDIGRAYIKNRPRDERSPRIAATLPTFEDFSASSIITVVRCYRRECTEKWEMQL</sequence>
<reference evidence="1" key="1">
    <citation type="submission" date="2021-10" db="EMBL/GenBank/DDBJ databases">
        <title>Melipona bicolor Genome sequencing and assembly.</title>
        <authorList>
            <person name="Araujo N.S."/>
            <person name="Arias M.C."/>
        </authorList>
    </citation>
    <scope>NUCLEOTIDE SEQUENCE</scope>
    <source>
        <strain evidence="1">USP_2M_L1-L4_2017</strain>
        <tissue evidence="1">Whole body</tissue>
    </source>
</reference>
<name>A0AA40G4M5_9HYME</name>
<gene>
    <name evidence="1" type="ORF">K0M31_018586</name>
</gene>
<evidence type="ECO:0000313" key="1">
    <source>
        <dbReference type="EMBL" id="KAK1130455.1"/>
    </source>
</evidence>
<keyword evidence="2" id="KW-1185">Reference proteome</keyword>
<dbReference type="EMBL" id="JAHYIQ010000007">
    <property type="protein sequence ID" value="KAK1130455.1"/>
    <property type="molecule type" value="Genomic_DNA"/>
</dbReference>
<evidence type="ECO:0000313" key="2">
    <source>
        <dbReference type="Proteomes" id="UP001177670"/>
    </source>
</evidence>
<organism evidence="1 2">
    <name type="scientific">Melipona bicolor</name>
    <dbReference type="NCBI Taxonomy" id="60889"/>
    <lineage>
        <taxon>Eukaryota</taxon>
        <taxon>Metazoa</taxon>
        <taxon>Ecdysozoa</taxon>
        <taxon>Arthropoda</taxon>
        <taxon>Hexapoda</taxon>
        <taxon>Insecta</taxon>
        <taxon>Pterygota</taxon>
        <taxon>Neoptera</taxon>
        <taxon>Endopterygota</taxon>
        <taxon>Hymenoptera</taxon>
        <taxon>Apocrita</taxon>
        <taxon>Aculeata</taxon>
        <taxon>Apoidea</taxon>
        <taxon>Anthophila</taxon>
        <taxon>Apidae</taxon>
        <taxon>Melipona</taxon>
    </lineage>
</organism>
<protein>
    <submittedName>
        <fullName evidence="1">Uncharacterized protein</fullName>
    </submittedName>
</protein>
<proteinExistence type="predicted"/>
<comment type="caution">
    <text evidence="1">The sequence shown here is derived from an EMBL/GenBank/DDBJ whole genome shotgun (WGS) entry which is preliminary data.</text>
</comment>